<evidence type="ECO:0000313" key="3">
    <source>
        <dbReference type="Proteomes" id="UP000515344"/>
    </source>
</evidence>
<reference evidence="3" key="1">
    <citation type="submission" date="2020-08" db="EMBL/GenBank/DDBJ databases">
        <title>Lacibacter sp. S13-6-6 genome sequencing.</title>
        <authorList>
            <person name="Jin L."/>
        </authorList>
    </citation>
    <scope>NUCLEOTIDE SEQUENCE [LARGE SCALE GENOMIC DNA]</scope>
    <source>
        <strain evidence="3">S13-6-6</strain>
    </source>
</reference>
<dbReference type="Pfam" id="PF13174">
    <property type="entry name" value="TPR_6"/>
    <property type="match status" value="1"/>
</dbReference>
<dbReference type="SUPFAM" id="SSF48452">
    <property type="entry name" value="TPR-like"/>
    <property type="match status" value="1"/>
</dbReference>
<dbReference type="KEGG" id="lacs:H4075_09800"/>
<dbReference type="RefSeq" id="WP_182806335.1">
    <property type="nucleotide sequence ID" value="NZ_CP060007.1"/>
</dbReference>
<dbReference type="AlphaFoldDB" id="A0A7G5XLU0"/>
<keyword evidence="1" id="KW-0802">TPR repeat</keyword>
<dbReference type="Pfam" id="PF13176">
    <property type="entry name" value="TPR_7"/>
    <property type="match status" value="1"/>
</dbReference>
<dbReference type="InterPro" id="IPR011990">
    <property type="entry name" value="TPR-like_helical_dom_sf"/>
</dbReference>
<feature type="repeat" description="TPR" evidence="1">
    <location>
        <begin position="52"/>
        <end position="85"/>
    </location>
</feature>
<proteinExistence type="predicted"/>
<accession>A0A7G5XLU0</accession>
<sequence length="103" mass="11884">MERIEQLKKFLEANPTDSFLKHALALEYIKLGDDETARKVFEGLLADEPGYVGSYYHLGKLFERIGDNDKAIEWYQNGMQVAKEKGEQHAFGELRGAWEELTF</sequence>
<dbReference type="InterPro" id="IPR019734">
    <property type="entry name" value="TPR_rpt"/>
</dbReference>
<gene>
    <name evidence="2" type="ORF">H4075_09800</name>
</gene>
<name>A0A7G5XLU0_9BACT</name>
<dbReference type="EMBL" id="CP060007">
    <property type="protein sequence ID" value="QNA46443.1"/>
    <property type="molecule type" value="Genomic_DNA"/>
</dbReference>
<dbReference type="Gene3D" id="1.25.40.10">
    <property type="entry name" value="Tetratricopeptide repeat domain"/>
    <property type="match status" value="1"/>
</dbReference>
<keyword evidence="3" id="KW-1185">Reference proteome</keyword>
<dbReference type="Proteomes" id="UP000515344">
    <property type="component" value="Chromosome"/>
</dbReference>
<dbReference type="PROSITE" id="PS50005">
    <property type="entry name" value="TPR"/>
    <property type="match status" value="1"/>
</dbReference>
<protein>
    <submittedName>
        <fullName evidence="2">Tetratricopeptide repeat protein</fullName>
    </submittedName>
</protein>
<organism evidence="2 3">
    <name type="scientific">Lacibacter sediminis</name>
    <dbReference type="NCBI Taxonomy" id="2760713"/>
    <lineage>
        <taxon>Bacteria</taxon>
        <taxon>Pseudomonadati</taxon>
        <taxon>Bacteroidota</taxon>
        <taxon>Chitinophagia</taxon>
        <taxon>Chitinophagales</taxon>
        <taxon>Chitinophagaceae</taxon>
        <taxon>Lacibacter</taxon>
    </lineage>
</organism>
<evidence type="ECO:0000313" key="2">
    <source>
        <dbReference type="EMBL" id="QNA46443.1"/>
    </source>
</evidence>
<evidence type="ECO:0000256" key="1">
    <source>
        <dbReference type="PROSITE-ProRule" id="PRU00339"/>
    </source>
</evidence>